<dbReference type="GO" id="GO:0008270">
    <property type="term" value="F:zinc ion binding"/>
    <property type="evidence" value="ECO:0007669"/>
    <property type="project" value="UniProtKB-KW"/>
</dbReference>
<feature type="region of interest" description="Disordered" evidence="2">
    <location>
        <begin position="65"/>
        <end position="105"/>
    </location>
</feature>
<evidence type="ECO:0000256" key="2">
    <source>
        <dbReference type="SAM" id="MobiDB-lite"/>
    </source>
</evidence>
<evidence type="ECO:0000313" key="5">
    <source>
        <dbReference type="Proteomes" id="UP001374584"/>
    </source>
</evidence>
<evidence type="ECO:0000256" key="1">
    <source>
        <dbReference type="PROSITE-ProRule" id="PRU00047"/>
    </source>
</evidence>
<evidence type="ECO:0000313" key="4">
    <source>
        <dbReference type="EMBL" id="KAK7331521.1"/>
    </source>
</evidence>
<organism evidence="4 5">
    <name type="scientific">Phaseolus coccineus</name>
    <name type="common">Scarlet runner bean</name>
    <name type="synonym">Phaseolus multiflorus</name>
    <dbReference type="NCBI Taxonomy" id="3886"/>
    <lineage>
        <taxon>Eukaryota</taxon>
        <taxon>Viridiplantae</taxon>
        <taxon>Streptophyta</taxon>
        <taxon>Embryophyta</taxon>
        <taxon>Tracheophyta</taxon>
        <taxon>Spermatophyta</taxon>
        <taxon>Magnoliopsida</taxon>
        <taxon>eudicotyledons</taxon>
        <taxon>Gunneridae</taxon>
        <taxon>Pentapetalae</taxon>
        <taxon>rosids</taxon>
        <taxon>fabids</taxon>
        <taxon>Fabales</taxon>
        <taxon>Fabaceae</taxon>
        <taxon>Papilionoideae</taxon>
        <taxon>50 kb inversion clade</taxon>
        <taxon>NPAAA clade</taxon>
        <taxon>indigoferoid/millettioid clade</taxon>
        <taxon>Phaseoleae</taxon>
        <taxon>Phaseolus</taxon>
    </lineage>
</organism>
<dbReference type="InterPro" id="IPR036875">
    <property type="entry name" value="Znf_CCHC_sf"/>
</dbReference>
<name>A0AAN9QDS8_PHACN</name>
<dbReference type="SUPFAM" id="SSF57756">
    <property type="entry name" value="Retrovirus zinc finger-like domains"/>
    <property type="match status" value="1"/>
</dbReference>
<dbReference type="Pfam" id="PF00098">
    <property type="entry name" value="zf-CCHC"/>
    <property type="match status" value="1"/>
</dbReference>
<dbReference type="PANTHER" id="PTHR34482:SF49">
    <property type="entry name" value="RETROTRANSPOSON GAG DOMAIN-CONTAINING PROTEIN"/>
    <property type="match status" value="1"/>
</dbReference>
<dbReference type="AlphaFoldDB" id="A0AAN9QDS8"/>
<accession>A0AAN9QDS8</accession>
<reference evidence="4 5" key="1">
    <citation type="submission" date="2024-01" db="EMBL/GenBank/DDBJ databases">
        <title>The genomes of 5 underutilized Papilionoideae crops provide insights into root nodulation and disease resistanc.</title>
        <authorList>
            <person name="Jiang F."/>
        </authorList>
    </citation>
    <scope>NUCLEOTIDE SEQUENCE [LARGE SCALE GENOMIC DNA]</scope>
    <source>
        <strain evidence="4">JINMINGXINNONG_FW02</strain>
        <tissue evidence="4">Leaves</tissue>
    </source>
</reference>
<sequence length="171" mass="19235">MSVNAYVARFEYLARFYTQATSEAWRCRKFEEGLKHELKKTIAPMCIREFHALVEKAKMVETLERGNSRVIRSHPGGSSSGKAKVQHPQSKPYARPPPHRAGAVPPQFQQQQTWKPRCFTCQKMGHISRDCPSRNRMTQPVGPQQLRNGGSRPQAVGRVFAMIGAEASQSG</sequence>
<dbReference type="InterPro" id="IPR001878">
    <property type="entry name" value="Znf_CCHC"/>
</dbReference>
<keyword evidence="1" id="KW-0862">Zinc</keyword>
<keyword evidence="1" id="KW-0863">Zinc-finger</keyword>
<dbReference type="PANTHER" id="PTHR34482">
    <property type="entry name" value="DNA DAMAGE-INDUCIBLE PROTEIN 1-LIKE"/>
    <property type="match status" value="1"/>
</dbReference>
<dbReference type="GO" id="GO:0003676">
    <property type="term" value="F:nucleic acid binding"/>
    <property type="evidence" value="ECO:0007669"/>
    <property type="project" value="InterPro"/>
</dbReference>
<keyword evidence="5" id="KW-1185">Reference proteome</keyword>
<dbReference type="SMART" id="SM00343">
    <property type="entry name" value="ZnF_C2HC"/>
    <property type="match status" value="1"/>
</dbReference>
<keyword evidence="1" id="KW-0479">Metal-binding</keyword>
<gene>
    <name evidence="4" type="ORF">VNO80_31198</name>
</gene>
<dbReference type="EMBL" id="JAYMYR010000012">
    <property type="protein sequence ID" value="KAK7331521.1"/>
    <property type="molecule type" value="Genomic_DNA"/>
</dbReference>
<dbReference type="PROSITE" id="PS50158">
    <property type="entry name" value="ZF_CCHC"/>
    <property type="match status" value="1"/>
</dbReference>
<dbReference type="Gene3D" id="4.10.60.10">
    <property type="entry name" value="Zinc finger, CCHC-type"/>
    <property type="match status" value="1"/>
</dbReference>
<feature type="compositionally biased region" description="Polar residues" evidence="2">
    <location>
        <begin position="135"/>
        <end position="148"/>
    </location>
</feature>
<comment type="caution">
    <text evidence="4">The sequence shown here is derived from an EMBL/GenBank/DDBJ whole genome shotgun (WGS) entry which is preliminary data.</text>
</comment>
<feature type="region of interest" description="Disordered" evidence="2">
    <location>
        <begin position="130"/>
        <end position="153"/>
    </location>
</feature>
<protein>
    <recommendedName>
        <fullName evidence="3">CCHC-type domain-containing protein</fullName>
    </recommendedName>
</protein>
<dbReference type="Proteomes" id="UP001374584">
    <property type="component" value="Unassembled WGS sequence"/>
</dbReference>
<feature type="domain" description="CCHC-type" evidence="3">
    <location>
        <begin position="117"/>
        <end position="133"/>
    </location>
</feature>
<evidence type="ECO:0000259" key="3">
    <source>
        <dbReference type="PROSITE" id="PS50158"/>
    </source>
</evidence>
<proteinExistence type="predicted"/>